<evidence type="ECO:0000313" key="2">
    <source>
        <dbReference type="EMBL" id="EKX65114.1"/>
    </source>
</evidence>
<sequence length="39" mass="4148">MAPGKCPQEVFGGRTRPVGEDAVRPPGVDSPEGDERCHL</sequence>
<feature type="region of interest" description="Disordered" evidence="1">
    <location>
        <begin position="1"/>
        <end position="39"/>
    </location>
</feature>
<evidence type="ECO:0000256" key="1">
    <source>
        <dbReference type="SAM" id="MobiDB-lite"/>
    </source>
</evidence>
<dbReference type="Proteomes" id="UP000010411">
    <property type="component" value="Unassembled WGS sequence"/>
</dbReference>
<evidence type="ECO:0000313" key="3">
    <source>
        <dbReference type="Proteomes" id="UP000010411"/>
    </source>
</evidence>
<protein>
    <submittedName>
        <fullName evidence="2">Uncharacterized protein</fullName>
    </submittedName>
</protein>
<accession>L1KX25</accession>
<dbReference type="AlphaFoldDB" id="L1KX25"/>
<proteinExistence type="predicted"/>
<keyword evidence="3" id="KW-1185">Reference proteome</keyword>
<name>L1KX25_9ACTN</name>
<gene>
    <name evidence="2" type="ORF">STRIP9103_00710</name>
</gene>
<comment type="caution">
    <text evidence="2">The sequence shown here is derived from an EMBL/GenBank/DDBJ whole genome shotgun (WGS) entry which is preliminary data.</text>
</comment>
<dbReference type="PATRIC" id="fig|698759.3.peg.4259"/>
<reference evidence="2 3" key="1">
    <citation type="submission" date="2012-11" db="EMBL/GenBank/DDBJ databases">
        <authorList>
            <person name="Huguet-Tapia J.C."/>
            <person name="Durkin A.S."/>
            <person name="Pettis G.S."/>
            <person name="Badger J.H."/>
        </authorList>
    </citation>
    <scope>NUCLEOTIDE SEQUENCE [LARGE SCALE GENOMIC DNA]</scope>
    <source>
        <strain evidence="2 3">91-03</strain>
    </source>
</reference>
<organism evidence="2 3">
    <name type="scientific">Streptomyces ipomoeae 91-03</name>
    <dbReference type="NCBI Taxonomy" id="698759"/>
    <lineage>
        <taxon>Bacteria</taxon>
        <taxon>Bacillati</taxon>
        <taxon>Actinomycetota</taxon>
        <taxon>Actinomycetes</taxon>
        <taxon>Kitasatosporales</taxon>
        <taxon>Streptomycetaceae</taxon>
        <taxon>Streptomyces</taxon>
    </lineage>
</organism>
<dbReference type="EMBL" id="AEJC01000313">
    <property type="protein sequence ID" value="EKX65114.1"/>
    <property type="molecule type" value="Genomic_DNA"/>
</dbReference>